<evidence type="ECO:0000256" key="1">
    <source>
        <dbReference type="SAM" id="SignalP"/>
    </source>
</evidence>
<feature type="chain" id="PRO_5034106233" evidence="1">
    <location>
        <begin position="18"/>
        <end position="76"/>
    </location>
</feature>
<accession>A0A8H3XQH3</accession>
<name>A0A8H3XQH3_9EURO</name>
<feature type="non-terminal residue" evidence="2">
    <location>
        <position position="1"/>
    </location>
</feature>
<feature type="signal peptide" evidence="1">
    <location>
        <begin position="1"/>
        <end position="17"/>
    </location>
</feature>
<reference evidence="2 3" key="1">
    <citation type="submission" date="2020-01" db="EMBL/GenBank/DDBJ databases">
        <title>Draft genome sequence of Aspergillus udagawae IFM 46972.</title>
        <authorList>
            <person name="Takahashi H."/>
            <person name="Yaguchi T."/>
        </authorList>
    </citation>
    <scope>NUCLEOTIDE SEQUENCE [LARGE SCALE GENOMIC DNA]</scope>
    <source>
        <strain evidence="2 3">IFM 46972</strain>
    </source>
</reference>
<proteinExistence type="predicted"/>
<sequence length="76" mass="8425">FLSQLIALVAILSAVDGFRVPSFVPPKFPVSTIDSDGTHAGRHDVRKTMVWLDEENPNNLNRHVLFPAIMHWASGS</sequence>
<evidence type="ECO:0000313" key="2">
    <source>
        <dbReference type="EMBL" id="GFF57962.1"/>
    </source>
</evidence>
<organism evidence="2 3">
    <name type="scientific">Aspergillus udagawae</name>
    <dbReference type="NCBI Taxonomy" id="91492"/>
    <lineage>
        <taxon>Eukaryota</taxon>
        <taxon>Fungi</taxon>
        <taxon>Dikarya</taxon>
        <taxon>Ascomycota</taxon>
        <taxon>Pezizomycotina</taxon>
        <taxon>Eurotiomycetes</taxon>
        <taxon>Eurotiomycetidae</taxon>
        <taxon>Eurotiales</taxon>
        <taxon>Aspergillaceae</taxon>
        <taxon>Aspergillus</taxon>
        <taxon>Aspergillus subgen. Fumigati</taxon>
    </lineage>
</organism>
<dbReference type="AlphaFoldDB" id="A0A8H3XQH3"/>
<comment type="caution">
    <text evidence="2">The sequence shown here is derived from an EMBL/GenBank/DDBJ whole genome shotgun (WGS) entry which is preliminary data.</text>
</comment>
<dbReference type="Proteomes" id="UP000465221">
    <property type="component" value="Unassembled WGS sequence"/>
</dbReference>
<keyword evidence="1" id="KW-0732">Signal</keyword>
<dbReference type="EMBL" id="BLKC01000162">
    <property type="protein sequence ID" value="GFF57962.1"/>
    <property type="molecule type" value="Genomic_DNA"/>
</dbReference>
<gene>
    <name evidence="2" type="ORF">IFM46972_10958</name>
</gene>
<protein>
    <submittedName>
        <fullName evidence="2">Uncharacterized protein</fullName>
    </submittedName>
</protein>
<evidence type="ECO:0000313" key="3">
    <source>
        <dbReference type="Proteomes" id="UP000465221"/>
    </source>
</evidence>